<reference evidence="2" key="1">
    <citation type="submission" date="2020-05" db="EMBL/GenBank/DDBJ databases">
        <title>Mycena genomes resolve the evolution of fungal bioluminescence.</title>
        <authorList>
            <person name="Tsai I.J."/>
        </authorList>
    </citation>
    <scope>NUCLEOTIDE SEQUENCE</scope>
    <source>
        <strain evidence="2">CCC161011</strain>
    </source>
</reference>
<dbReference type="SMART" id="SM00225">
    <property type="entry name" value="BTB"/>
    <property type="match status" value="1"/>
</dbReference>
<feature type="domain" description="BTB" evidence="1">
    <location>
        <begin position="15"/>
        <end position="74"/>
    </location>
</feature>
<dbReference type="SUPFAM" id="SSF54695">
    <property type="entry name" value="POZ domain"/>
    <property type="match status" value="1"/>
</dbReference>
<name>A0A8H6YQ87_9AGAR</name>
<dbReference type="PROSITE" id="PS50097">
    <property type="entry name" value="BTB"/>
    <property type="match status" value="1"/>
</dbReference>
<proteinExistence type="predicted"/>
<dbReference type="InterPro" id="IPR000210">
    <property type="entry name" value="BTB/POZ_dom"/>
</dbReference>
<comment type="caution">
    <text evidence="2">The sequence shown here is derived from an EMBL/GenBank/DDBJ whole genome shotgun (WGS) entry which is preliminary data.</text>
</comment>
<organism evidence="2 3">
    <name type="scientific">Mycena venus</name>
    <dbReference type="NCBI Taxonomy" id="2733690"/>
    <lineage>
        <taxon>Eukaryota</taxon>
        <taxon>Fungi</taxon>
        <taxon>Dikarya</taxon>
        <taxon>Basidiomycota</taxon>
        <taxon>Agaricomycotina</taxon>
        <taxon>Agaricomycetes</taxon>
        <taxon>Agaricomycetidae</taxon>
        <taxon>Agaricales</taxon>
        <taxon>Marasmiineae</taxon>
        <taxon>Mycenaceae</taxon>
        <taxon>Mycena</taxon>
    </lineage>
</organism>
<evidence type="ECO:0000259" key="1">
    <source>
        <dbReference type="PROSITE" id="PS50097"/>
    </source>
</evidence>
<dbReference type="OrthoDB" id="3184970at2759"/>
<dbReference type="InterPro" id="IPR011333">
    <property type="entry name" value="SKP1/BTB/POZ_sf"/>
</dbReference>
<protein>
    <recommendedName>
        <fullName evidence="1">BTB domain-containing protein</fullName>
    </recommendedName>
</protein>
<evidence type="ECO:0000313" key="3">
    <source>
        <dbReference type="Proteomes" id="UP000620124"/>
    </source>
</evidence>
<dbReference type="Pfam" id="PF00651">
    <property type="entry name" value="BTB"/>
    <property type="match status" value="1"/>
</dbReference>
<gene>
    <name evidence="2" type="ORF">MVEN_00603600</name>
</gene>
<dbReference type="EMBL" id="JACAZI010000004">
    <property type="protein sequence ID" value="KAF7362554.1"/>
    <property type="molecule type" value="Genomic_DNA"/>
</dbReference>
<dbReference type="Gene3D" id="3.30.710.10">
    <property type="entry name" value="Potassium Channel Kv1.1, Chain A"/>
    <property type="match status" value="1"/>
</dbReference>
<dbReference type="AlphaFoldDB" id="A0A8H6YQ87"/>
<evidence type="ECO:0000313" key="2">
    <source>
        <dbReference type="EMBL" id="KAF7362554.1"/>
    </source>
</evidence>
<accession>A0A8H6YQ87</accession>
<dbReference type="Proteomes" id="UP000620124">
    <property type="component" value="Unassembled WGS sequence"/>
</dbReference>
<keyword evidence="3" id="KW-1185">Reference proteome</keyword>
<sequence>MAPTRISQQFCAPDADITISSSDGVLFKVHRRNLETHSGIFAAAADATRPENGDEPVELSETADVLEILFQFMYPQPQPDLRTMDFKTFAELAEAAEKYMLYSALTLCRLTMKDSISTHPLEVLVYAQRHGHINLVNEAAQQSMGCGVACALEILPPDTFRAWILFYERWHRETVKSLGYLATFPKHVSLMQKCTADPNPACTFRKELDEAGGWSQTIREMKFMTDPKIARIQYNILRPSPPASVLRPLFSF</sequence>